<protein>
    <submittedName>
        <fullName evidence="1">Uncharacterized protein</fullName>
    </submittedName>
</protein>
<proteinExistence type="predicted"/>
<comment type="caution">
    <text evidence="1">The sequence shown here is derived from an EMBL/GenBank/DDBJ whole genome shotgun (WGS) entry which is preliminary data.</text>
</comment>
<accession>A0ACC2NS33</accession>
<sequence>MFTMSHLWQFFFILSLWSSLAVAGKIEKNEISADGYLEIISKTIAKDGSFVYVACDPKEPATSLSCKVVFGEWANGNVLKVKDKCNFHKELKGNKHLDDNLKMKVKFLSNNKKAVVSWSETTGVNIYQHVVFVEVPKCTIKYLSFTQDTSSIFPDNLIMYEDKFDVVTSDTSVCKHGGLLHRGLSLFTRSKPNGCRVRYDENGNPTGKTEYFYPNMRNFGVTPVSQSVAAEGFVVYGWEKYGDKSLTMEYMSKSGDIEEKIKSDINGSEESLLITISNMHEKLSICAYDSKSKSSSKLQCYQYLKEDLVKLNPVLKKGYDYSNGIDGISVLNLPGKKFIITAIENDSNPRSTSKYLGMMLYERGGPSVELFKEKIDTPCKESDLISYDNGNSICSYLLCSKDKSKNSLNFHKACVPK</sequence>
<organism evidence="1 2">
    <name type="scientific">Eretmocerus hayati</name>
    <dbReference type="NCBI Taxonomy" id="131215"/>
    <lineage>
        <taxon>Eukaryota</taxon>
        <taxon>Metazoa</taxon>
        <taxon>Ecdysozoa</taxon>
        <taxon>Arthropoda</taxon>
        <taxon>Hexapoda</taxon>
        <taxon>Insecta</taxon>
        <taxon>Pterygota</taxon>
        <taxon>Neoptera</taxon>
        <taxon>Endopterygota</taxon>
        <taxon>Hymenoptera</taxon>
        <taxon>Apocrita</taxon>
        <taxon>Proctotrupomorpha</taxon>
        <taxon>Chalcidoidea</taxon>
        <taxon>Aphelinidae</taxon>
        <taxon>Aphelininae</taxon>
        <taxon>Eretmocerus</taxon>
    </lineage>
</organism>
<dbReference type="EMBL" id="CM056743">
    <property type="protein sequence ID" value="KAJ8673047.1"/>
    <property type="molecule type" value="Genomic_DNA"/>
</dbReference>
<reference evidence="1" key="1">
    <citation type="submission" date="2023-04" db="EMBL/GenBank/DDBJ databases">
        <title>A chromosome-level genome assembly of the parasitoid wasp Eretmocerus hayati.</title>
        <authorList>
            <person name="Zhong Y."/>
            <person name="Liu S."/>
            <person name="Liu Y."/>
        </authorList>
    </citation>
    <scope>NUCLEOTIDE SEQUENCE</scope>
    <source>
        <strain evidence="1">ZJU_SS_LIU_2023</strain>
    </source>
</reference>
<dbReference type="Proteomes" id="UP001239111">
    <property type="component" value="Chromosome 3"/>
</dbReference>
<evidence type="ECO:0000313" key="2">
    <source>
        <dbReference type="Proteomes" id="UP001239111"/>
    </source>
</evidence>
<evidence type="ECO:0000313" key="1">
    <source>
        <dbReference type="EMBL" id="KAJ8673047.1"/>
    </source>
</evidence>
<name>A0ACC2NS33_9HYME</name>
<keyword evidence="2" id="KW-1185">Reference proteome</keyword>
<gene>
    <name evidence="1" type="ORF">QAD02_004308</name>
</gene>